<dbReference type="PIRSF" id="PIRSF006173">
    <property type="entry name" value="UCP006173"/>
    <property type="match status" value="1"/>
</dbReference>
<gene>
    <name evidence="2" type="ORF">DIZ78_01430</name>
</gene>
<accession>A0A370DTU9</accession>
<dbReference type="HAMAP" id="MF_00676">
    <property type="entry name" value="UPF0260"/>
    <property type="match status" value="1"/>
</dbReference>
<proteinExistence type="inferred from homology"/>
<dbReference type="NCBIfam" id="NF003501">
    <property type="entry name" value="PRK05170.1-5"/>
    <property type="match status" value="1"/>
</dbReference>
<protein>
    <recommendedName>
        <fullName evidence="1">UPF0260 protein DIZ78_01430</fullName>
    </recommendedName>
</protein>
<dbReference type="Proteomes" id="UP000254771">
    <property type="component" value="Unassembled WGS sequence"/>
</dbReference>
<dbReference type="Pfam" id="PF03692">
    <property type="entry name" value="CxxCxxCC"/>
    <property type="match status" value="1"/>
</dbReference>
<keyword evidence="3" id="KW-1185">Reference proteome</keyword>
<comment type="caution">
    <text evidence="2">The sequence shown here is derived from an EMBL/GenBank/DDBJ whole genome shotgun (WGS) entry which is preliminary data.</text>
</comment>
<sequence>MVEKNRKFWREVKLSEMSALQWESLCDGCAKCCLQKLEDEDTREIYFTNVVCDLLDLEGCRCTCYTDRSVLVPSCITLTPQDLEELYWLPATCAYRLLVEGRDLPEWHPLVSGRQESVEESGNSIQGRVVREAEADDLVFHLIDWVET</sequence>
<dbReference type="PANTHER" id="PTHR37421">
    <property type="entry name" value="UPF0260 PROTEIN YCGN"/>
    <property type="match status" value="1"/>
</dbReference>
<dbReference type="EMBL" id="QFXE01000001">
    <property type="protein sequence ID" value="RDH88668.1"/>
    <property type="molecule type" value="Genomic_DNA"/>
</dbReference>
<name>A0A370DTU9_9GAMM</name>
<evidence type="ECO:0000256" key="1">
    <source>
        <dbReference type="HAMAP-Rule" id="MF_00676"/>
    </source>
</evidence>
<reference evidence="2 3" key="1">
    <citation type="journal article" date="2018" name="ISME J.">
        <title>Endosymbiont genomes yield clues of tubeworm success.</title>
        <authorList>
            <person name="Li Y."/>
            <person name="Liles M.R."/>
            <person name="Halanych K.M."/>
        </authorList>
    </citation>
    <scope>NUCLEOTIDE SEQUENCE [LARGE SCALE GENOMIC DNA]</scope>
    <source>
        <strain evidence="2">A1462</strain>
    </source>
</reference>
<dbReference type="InterPro" id="IPR005358">
    <property type="entry name" value="Puta_zinc/iron-chelating_dom"/>
</dbReference>
<dbReference type="AlphaFoldDB" id="A0A370DTU9"/>
<evidence type="ECO:0000313" key="2">
    <source>
        <dbReference type="EMBL" id="RDH88668.1"/>
    </source>
</evidence>
<dbReference type="NCBIfam" id="NF003507">
    <property type="entry name" value="PRK05170.2-5"/>
    <property type="match status" value="1"/>
</dbReference>
<dbReference type="InterPro" id="IPR008228">
    <property type="entry name" value="UCP006173"/>
</dbReference>
<comment type="similarity">
    <text evidence="1">Belongs to the UPF0260 family.</text>
</comment>
<evidence type="ECO:0000313" key="3">
    <source>
        <dbReference type="Proteomes" id="UP000254771"/>
    </source>
</evidence>
<organism evidence="2 3">
    <name type="scientific">endosymbiont of Escarpia spicata</name>
    <dbReference type="NCBI Taxonomy" id="2200908"/>
    <lineage>
        <taxon>Bacteria</taxon>
        <taxon>Pseudomonadati</taxon>
        <taxon>Pseudomonadota</taxon>
        <taxon>Gammaproteobacteria</taxon>
        <taxon>sulfur-oxidizing symbionts</taxon>
    </lineage>
</organism>
<dbReference type="PANTHER" id="PTHR37421:SF1">
    <property type="entry name" value="UPF0260 PROTEIN YCGN"/>
    <property type="match status" value="1"/>
</dbReference>